<reference evidence="2 4" key="1">
    <citation type="journal article" date="2014" name="BMC Genomics">
        <title>Genome sequence of Anopheles sinensis provides insight into genetics basis of mosquito competence for malaria parasites.</title>
        <authorList>
            <person name="Zhou D."/>
            <person name="Zhang D."/>
            <person name="Ding G."/>
            <person name="Shi L."/>
            <person name="Hou Q."/>
            <person name="Ye Y."/>
            <person name="Xu Y."/>
            <person name="Zhou H."/>
            <person name="Xiong C."/>
            <person name="Li S."/>
            <person name="Yu J."/>
            <person name="Hong S."/>
            <person name="Yu X."/>
            <person name="Zou P."/>
            <person name="Chen C."/>
            <person name="Chang X."/>
            <person name="Wang W."/>
            <person name="Lv Y."/>
            <person name="Sun Y."/>
            <person name="Ma L."/>
            <person name="Shen B."/>
            <person name="Zhu C."/>
        </authorList>
    </citation>
    <scope>NUCLEOTIDE SEQUENCE [LARGE SCALE GENOMIC DNA]</scope>
</reference>
<protein>
    <submittedName>
        <fullName evidence="2 3">Uncharacterized protein</fullName>
    </submittedName>
</protein>
<dbReference type="VEuPathDB" id="VectorBase:ASIC005559"/>
<gene>
    <name evidence="2" type="ORF">ZHAS_00005559</name>
</gene>
<dbReference type="Proteomes" id="UP000030765">
    <property type="component" value="Unassembled WGS sequence"/>
</dbReference>
<evidence type="ECO:0000313" key="4">
    <source>
        <dbReference type="Proteomes" id="UP000030765"/>
    </source>
</evidence>
<feature type="region of interest" description="Disordered" evidence="1">
    <location>
        <begin position="1"/>
        <end position="78"/>
    </location>
</feature>
<dbReference type="AlphaFoldDB" id="A0A084VJU1"/>
<dbReference type="EnsemblMetazoa" id="ASIC005559-RA">
    <property type="protein sequence ID" value="ASIC005559-PA"/>
    <property type="gene ID" value="ASIC005559"/>
</dbReference>
<feature type="compositionally biased region" description="Polar residues" evidence="1">
    <location>
        <begin position="90"/>
        <end position="102"/>
    </location>
</feature>
<name>A0A084VJU1_ANOSI</name>
<keyword evidence="4" id="KW-1185">Reference proteome</keyword>
<dbReference type="EMBL" id="ATLV01013873">
    <property type="status" value="NOT_ANNOTATED_CDS"/>
    <property type="molecule type" value="Genomic_DNA"/>
</dbReference>
<organism evidence="2">
    <name type="scientific">Anopheles sinensis</name>
    <name type="common">Mosquito</name>
    <dbReference type="NCBI Taxonomy" id="74873"/>
    <lineage>
        <taxon>Eukaryota</taxon>
        <taxon>Metazoa</taxon>
        <taxon>Ecdysozoa</taxon>
        <taxon>Arthropoda</taxon>
        <taxon>Hexapoda</taxon>
        <taxon>Insecta</taxon>
        <taxon>Pterygota</taxon>
        <taxon>Neoptera</taxon>
        <taxon>Endopterygota</taxon>
        <taxon>Diptera</taxon>
        <taxon>Nematocera</taxon>
        <taxon>Culicoidea</taxon>
        <taxon>Culicidae</taxon>
        <taxon>Anophelinae</taxon>
        <taxon>Anopheles</taxon>
    </lineage>
</organism>
<reference evidence="3" key="2">
    <citation type="submission" date="2020-05" db="UniProtKB">
        <authorList>
            <consortium name="EnsemblMetazoa"/>
        </authorList>
    </citation>
    <scope>IDENTIFICATION</scope>
</reference>
<accession>A0A084VJU1</accession>
<dbReference type="EMBL" id="KE524907">
    <property type="protein sequence ID" value="KFB38235.1"/>
    <property type="molecule type" value="Genomic_DNA"/>
</dbReference>
<evidence type="ECO:0000256" key="1">
    <source>
        <dbReference type="SAM" id="MobiDB-lite"/>
    </source>
</evidence>
<feature type="region of interest" description="Disordered" evidence="1">
    <location>
        <begin position="90"/>
        <end position="118"/>
    </location>
</feature>
<evidence type="ECO:0000313" key="2">
    <source>
        <dbReference type="EMBL" id="KFB38235.1"/>
    </source>
</evidence>
<evidence type="ECO:0000313" key="3">
    <source>
        <dbReference type="EnsemblMetazoa" id="ASIC005559-PA"/>
    </source>
</evidence>
<feature type="compositionally biased region" description="Polar residues" evidence="1">
    <location>
        <begin position="60"/>
        <end position="72"/>
    </location>
</feature>
<proteinExistence type="predicted"/>
<sequence length="196" mass="21528">MTKKDGGLRLNTPCSAVARGNTLRQEWKKIPSSTDTQKRTPLQAPASSSWDCPFSACRKTLQQPGPGSNGTHPNRIATAPVPARTDTVMQKPTWVPTTSTGGSEDRRRSENVEQLTEPERGSCAFRRTGRHRITDAEIHVTRELCDDDDAGGTNRAFDEAMENGPVCRVAKYVKIPLPGKNHCPLNSSHLVELLLK</sequence>